<proteinExistence type="predicted"/>
<reference evidence="2" key="2">
    <citation type="submission" date="2025-09" db="UniProtKB">
        <authorList>
            <consortium name="Ensembl"/>
        </authorList>
    </citation>
    <scope>IDENTIFICATION</scope>
</reference>
<evidence type="ECO:0000313" key="3">
    <source>
        <dbReference type="Proteomes" id="UP000694620"/>
    </source>
</evidence>
<dbReference type="GeneTree" id="ENSGT00940000160347"/>
<feature type="domain" description="ARF7 effector protein C-terminal" evidence="1">
    <location>
        <begin position="13"/>
        <end position="110"/>
    </location>
</feature>
<dbReference type="InterPro" id="IPR029264">
    <property type="entry name" value="ARF7EP_C"/>
</dbReference>
<dbReference type="PANTHER" id="PTHR46536">
    <property type="entry name" value="ARL14 EFFECTOR PROTEIN"/>
    <property type="match status" value="1"/>
</dbReference>
<sequence>FFILGTKPKQVDRELKWLQFQNPGPQLADFKPEKRVLSKRACCTKMRKIFHSRQMKYDEKGLLLPNREDLCDCLNRHCPGCFYPCPKCQSKKCGPECRCNRKWIYESFVSENDGKICAFPYKNG</sequence>
<gene>
    <name evidence="2" type="primary">ARL14EPL</name>
</gene>
<keyword evidence="3" id="KW-1185">Reference proteome</keyword>
<dbReference type="Proteomes" id="UP000694620">
    <property type="component" value="Unassembled WGS sequence"/>
</dbReference>
<reference evidence="2" key="1">
    <citation type="submission" date="2025-08" db="UniProtKB">
        <authorList>
            <consortium name="Ensembl"/>
        </authorList>
    </citation>
    <scope>IDENTIFICATION</scope>
</reference>
<organism evidence="2 3">
    <name type="scientific">Erpetoichthys calabaricus</name>
    <name type="common">Rope fish</name>
    <name type="synonym">Calamoichthys calabaricus</name>
    <dbReference type="NCBI Taxonomy" id="27687"/>
    <lineage>
        <taxon>Eukaryota</taxon>
        <taxon>Metazoa</taxon>
        <taxon>Chordata</taxon>
        <taxon>Craniata</taxon>
        <taxon>Vertebrata</taxon>
        <taxon>Euteleostomi</taxon>
        <taxon>Actinopterygii</taxon>
        <taxon>Polypteriformes</taxon>
        <taxon>Polypteridae</taxon>
        <taxon>Erpetoichthys</taxon>
    </lineage>
</organism>
<name>A0A8C4XH64_ERPCA</name>
<evidence type="ECO:0000313" key="2">
    <source>
        <dbReference type="Ensembl" id="ENSECRP00000031733.1"/>
    </source>
</evidence>
<dbReference type="Ensembl" id="ENSECRT00000032404.1">
    <property type="protein sequence ID" value="ENSECRP00000031733.1"/>
    <property type="gene ID" value="ENSECRG00000021491.1"/>
</dbReference>
<dbReference type="PANTHER" id="PTHR46536:SF2">
    <property type="entry name" value="ADP RIBOSYLATION FACTOR LIKE GTPASE 14 EFFECTOR PROTEIN LIKE"/>
    <property type="match status" value="1"/>
</dbReference>
<accession>A0A8C4XH64</accession>
<protein>
    <submittedName>
        <fullName evidence="2">ARF like GTPase 14 effector protein like</fullName>
    </submittedName>
</protein>
<dbReference type="Pfam" id="PF14949">
    <property type="entry name" value="ARF7EP_C"/>
    <property type="match status" value="1"/>
</dbReference>
<dbReference type="AlphaFoldDB" id="A0A8C4XH64"/>
<evidence type="ECO:0000259" key="1">
    <source>
        <dbReference type="Pfam" id="PF14949"/>
    </source>
</evidence>